<comment type="caution">
    <text evidence="1">The sequence shown here is derived from an EMBL/GenBank/DDBJ whole genome shotgun (WGS) entry which is preliminary data.</text>
</comment>
<organism evidence="1 2">
    <name type="scientific">Heliophilum fasciatum</name>
    <dbReference type="NCBI Taxonomy" id="35700"/>
    <lineage>
        <taxon>Bacteria</taxon>
        <taxon>Bacillati</taxon>
        <taxon>Bacillota</taxon>
        <taxon>Clostridia</taxon>
        <taxon>Eubacteriales</taxon>
        <taxon>Heliobacteriaceae</taxon>
        <taxon>Heliophilum</taxon>
    </lineage>
</organism>
<dbReference type="AlphaFoldDB" id="A0A4R2SAL4"/>
<gene>
    <name evidence="1" type="ORF">EDD73_104158</name>
</gene>
<dbReference type="InterPro" id="IPR024078">
    <property type="entry name" value="LmbE-like_dom_sf"/>
</dbReference>
<dbReference type="PANTHER" id="PTHR12993">
    <property type="entry name" value="N-ACETYLGLUCOSAMINYL-PHOSPHATIDYLINOSITOL DE-N-ACETYLASE-RELATED"/>
    <property type="match status" value="1"/>
</dbReference>
<dbReference type="SUPFAM" id="SSF102588">
    <property type="entry name" value="LmbE-like"/>
    <property type="match status" value="1"/>
</dbReference>
<name>A0A4R2SAL4_9FIRM</name>
<dbReference type="Pfam" id="PF02585">
    <property type="entry name" value="PIG-L"/>
    <property type="match status" value="1"/>
</dbReference>
<evidence type="ECO:0000313" key="1">
    <source>
        <dbReference type="EMBL" id="TCP68255.1"/>
    </source>
</evidence>
<dbReference type="RefSeq" id="WP_131918307.1">
    <property type="nucleotide sequence ID" value="NZ_JAOQNU010000004.1"/>
</dbReference>
<dbReference type="PANTHER" id="PTHR12993:SF11">
    <property type="entry name" value="N-ACETYLGLUCOSAMINYL-PHOSPHATIDYLINOSITOL DE-N-ACETYLASE"/>
    <property type="match status" value="1"/>
</dbReference>
<reference evidence="1 2" key="1">
    <citation type="submission" date="2019-03" db="EMBL/GenBank/DDBJ databases">
        <title>Genomic Encyclopedia of Type Strains, Phase IV (KMG-IV): sequencing the most valuable type-strain genomes for metagenomic binning, comparative biology and taxonomic classification.</title>
        <authorList>
            <person name="Goeker M."/>
        </authorList>
    </citation>
    <scope>NUCLEOTIDE SEQUENCE [LARGE SCALE GENOMIC DNA]</scope>
    <source>
        <strain evidence="1 2">DSM 11170</strain>
    </source>
</reference>
<keyword evidence="2" id="KW-1185">Reference proteome</keyword>
<dbReference type="OrthoDB" id="9815144at2"/>
<dbReference type="InterPro" id="IPR003737">
    <property type="entry name" value="GlcNAc_PI_deacetylase-related"/>
</dbReference>
<dbReference type="EMBL" id="SLXT01000004">
    <property type="protein sequence ID" value="TCP68255.1"/>
    <property type="molecule type" value="Genomic_DNA"/>
</dbReference>
<dbReference type="Gene3D" id="3.40.50.10320">
    <property type="entry name" value="LmbE-like"/>
    <property type="match status" value="1"/>
</dbReference>
<evidence type="ECO:0000313" key="2">
    <source>
        <dbReference type="Proteomes" id="UP000294813"/>
    </source>
</evidence>
<accession>A0A4R2SAL4</accession>
<dbReference type="GO" id="GO:0016811">
    <property type="term" value="F:hydrolase activity, acting on carbon-nitrogen (but not peptide) bonds, in linear amides"/>
    <property type="evidence" value="ECO:0007669"/>
    <property type="project" value="TreeGrafter"/>
</dbReference>
<protein>
    <submittedName>
        <fullName evidence="1">LmbE family N-acetylglucosaminyl deacetylase</fullName>
    </submittedName>
</protein>
<proteinExistence type="predicted"/>
<dbReference type="Proteomes" id="UP000294813">
    <property type="component" value="Unassembled WGS sequence"/>
</dbReference>
<sequence length="226" mass="25415">MNYLFVVAHPDDEVLGAGATIHKHAKEGHKVDVCIMNVKAEARAKRPADDILNSEMEMSNSVLGVHRIYQGPFPNMKMNTVPHLEMVQFIEQAILSSQPDVIITHHPADTNNDHLHTSMACQAALRLFQRRTDVKSVSEFWFMETSSSTDWSVNSAMNRFQPNTFIEVSLEGVEAKITALSAYRGVMRPYPHPRSEEAIKGLAAYRGSQSGLNYAEAFECVFRRHV</sequence>